<gene>
    <name evidence="2" type="ORF">LNKW23_24220</name>
</gene>
<name>A0ABQ6LIX1_9RHOB</name>
<organism evidence="2 3">
    <name type="scientific">Paralimibaculum aggregatum</name>
    <dbReference type="NCBI Taxonomy" id="3036245"/>
    <lineage>
        <taxon>Bacteria</taxon>
        <taxon>Pseudomonadati</taxon>
        <taxon>Pseudomonadota</taxon>
        <taxon>Alphaproteobacteria</taxon>
        <taxon>Rhodobacterales</taxon>
        <taxon>Paracoccaceae</taxon>
        <taxon>Paralimibaculum</taxon>
    </lineage>
</organism>
<feature type="region of interest" description="Disordered" evidence="1">
    <location>
        <begin position="1"/>
        <end position="20"/>
    </location>
</feature>
<evidence type="ECO:0000256" key="1">
    <source>
        <dbReference type="SAM" id="MobiDB-lite"/>
    </source>
</evidence>
<feature type="compositionally biased region" description="Polar residues" evidence="1">
    <location>
        <begin position="7"/>
        <end position="18"/>
    </location>
</feature>
<reference evidence="2 3" key="1">
    <citation type="submission" date="2023-04" db="EMBL/GenBank/DDBJ databases">
        <title>Marinoamorphus aggregata gen. nov., sp. Nov., isolate from tissue of brittle star Ophioplocus japonicus.</title>
        <authorList>
            <person name="Kawano K."/>
            <person name="Sawayama S."/>
            <person name="Nakagawa S."/>
        </authorList>
    </citation>
    <scope>NUCLEOTIDE SEQUENCE [LARGE SCALE GENOMIC DNA]</scope>
    <source>
        <strain evidence="2 3">NKW23</strain>
    </source>
</reference>
<evidence type="ECO:0000313" key="3">
    <source>
        <dbReference type="Proteomes" id="UP001239909"/>
    </source>
</evidence>
<protein>
    <submittedName>
        <fullName evidence="2">Uncharacterized protein</fullName>
    </submittedName>
</protein>
<sequence>MAGPTASCRSAGTPSETSCRGRWRQRRPCFARSGGFGPEALAPGAPEGLACTPRRGLGGARLELCLHGGGHSLRMEHIAHGWAGLVADGRLWRVSVGHG</sequence>
<evidence type="ECO:0000313" key="2">
    <source>
        <dbReference type="EMBL" id="GMG83209.1"/>
    </source>
</evidence>
<keyword evidence="3" id="KW-1185">Reference proteome</keyword>
<comment type="caution">
    <text evidence="2">The sequence shown here is derived from an EMBL/GenBank/DDBJ whole genome shotgun (WGS) entry which is preliminary data.</text>
</comment>
<dbReference type="EMBL" id="BSYI01000017">
    <property type="protein sequence ID" value="GMG83209.1"/>
    <property type="molecule type" value="Genomic_DNA"/>
</dbReference>
<dbReference type="Proteomes" id="UP001239909">
    <property type="component" value="Unassembled WGS sequence"/>
</dbReference>
<proteinExistence type="predicted"/>
<accession>A0ABQ6LIX1</accession>